<dbReference type="EMBL" id="DS268113">
    <property type="protein sequence ID" value="KMM71410.1"/>
    <property type="molecule type" value="Genomic_DNA"/>
</dbReference>
<organism evidence="1 2">
    <name type="scientific">Coccidioides posadasii RMSCC 3488</name>
    <dbReference type="NCBI Taxonomy" id="454284"/>
    <lineage>
        <taxon>Eukaryota</taxon>
        <taxon>Fungi</taxon>
        <taxon>Dikarya</taxon>
        <taxon>Ascomycota</taxon>
        <taxon>Pezizomycotina</taxon>
        <taxon>Eurotiomycetes</taxon>
        <taxon>Eurotiomycetidae</taxon>
        <taxon>Onygenales</taxon>
        <taxon>Onygenaceae</taxon>
        <taxon>Coccidioides</taxon>
    </lineage>
</organism>
<evidence type="ECO:0000313" key="2">
    <source>
        <dbReference type="Proteomes" id="UP000054567"/>
    </source>
</evidence>
<reference evidence="1 2" key="1">
    <citation type="submission" date="2007-06" db="EMBL/GenBank/DDBJ databases">
        <title>The Genome Sequence of Coccidioides posadasii RMSCC_3488.</title>
        <authorList>
            <consortium name="Coccidioides Genome Resources Consortium"/>
            <consortium name="The Broad Institute Genome Sequencing Platform"/>
            <person name="Henn M.R."/>
            <person name="Sykes S."/>
            <person name="Young S."/>
            <person name="Jaffe D."/>
            <person name="Berlin A."/>
            <person name="Alvarez P."/>
            <person name="Butler J."/>
            <person name="Gnerre S."/>
            <person name="Grabherr M."/>
            <person name="Mauceli E."/>
            <person name="Brockman W."/>
            <person name="Kodira C."/>
            <person name="Alvarado L."/>
            <person name="Zeng Q."/>
            <person name="Crawford M."/>
            <person name="Antoine C."/>
            <person name="Devon K."/>
            <person name="Galgiani J."/>
            <person name="Orsborn K."/>
            <person name="Lewis M.L."/>
            <person name="Nusbaum C."/>
            <person name="Galagan J."/>
            <person name="Birren B."/>
        </authorList>
    </citation>
    <scope>NUCLEOTIDE SEQUENCE [LARGE SCALE GENOMIC DNA]</scope>
    <source>
        <strain evidence="1 2">RMSCC 3488</strain>
    </source>
</reference>
<sequence>MDRLLTSLWRGTPSDPTDDDHQGPCSWPIYPGFNQVQRITNFRVAQRHSDNVARASSITGKKKTGFLCPPASHAGIAGSDIAREGLALSRAPLVFLFLSYLYRLRDFVHPSLLPLPTGSDLAILPIEKVSFAVLEKSKACPGHSRLLLTDNDPMYP</sequence>
<proteinExistence type="predicted"/>
<name>A0A0J6FPM8_COCPO</name>
<reference evidence="2" key="2">
    <citation type="journal article" date="2009" name="Genome Res.">
        <title>Comparative genomic analyses of the human fungal pathogens Coccidioides and their relatives.</title>
        <authorList>
            <person name="Sharpton T.J."/>
            <person name="Stajich J.E."/>
            <person name="Rounsley S.D."/>
            <person name="Gardner M.J."/>
            <person name="Wortman J.R."/>
            <person name="Jordar V.S."/>
            <person name="Maiti R."/>
            <person name="Kodira C.D."/>
            <person name="Neafsey D.E."/>
            <person name="Zeng Q."/>
            <person name="Hung C.-Y."/>
            <person name="McMahan C."/>
            <person name="Muszewska A."/>
            <person name="Grynberg M."/>
            <person name="Mandel M.A."/>
            <person name="Kellner E.M."/>
            <person name="Barker B.M."/>
            <person name="Galgiani J.N."/>
            <person name="Orbach M.J."/>
            <person name="Kirkland T.N."/>
            <person name="Cole G.T."/>
            <person name="Henn M.R."/>
            <person name="Birren B.W."/>
            <person name="Taylor J.W."/>
        </authorList>
    </citation>
    <scope>NUCLEOTIDE SEQUENCE [LARGE SCALE GENOMIC DNA]</scope>
    <source>
        <strain evidence="2">RMSCC 3488</strain>
    </source>
</reference>
<protein>
    <submittedName>
        <fullName evidence="1">Uncharacterized protein</fullName>
    </submittedName>
</protein>
<dbReference type="Proteomes" id="UP000054567">
    <property type="component" value="Unassembled WGS sequence"/>
</dbReference>
<accession>A0A0J6FPM8</accession>
<dbReference type="AlphaFoldDB" id="A0A0J6FPM8"/>
<evidence type="ECO:0000313" key="1">
    <source>
        <dbReference type="EMBL" id="KMM71410.1"/>
    </source>
</evidence>
<gene>
    <name evidence="1" type="ORF">CPAG_07717</name>
</gene>
<dbReference type="VEuPathDB" id="FungiDB:CPAG_07717"/>
<reference evidence="2" key="3">
    <citation type="journal article" date="2010" name="Genome Res.">
        <title>Population genomic sequencing of Coccidioides fungi reveals recent hybridization and transposon control.</title>
        <authorList>
            <person name="Neafsey D.E."/>
            <person name="Barker B.M."/>
            <person name="Sharpton T.J."/>
            <person name="Stajich J.E."/>
            <person name="Park D.J."/>
            <person name="Whiston E."/>
            <person name="Hung C.-Y."/>
            <person name="McMahan C."/>
            <person name="White J."/>
            <person name="Sykes S."/>
            <person name="Heiman D."/>
            <person name="Young S."/>
            <person name="Zeng Q."/>
            <person name="Abouelleil A."/>
            <person name="Aftuck L."/>
            <person name="Bessette D."/>
            <person name="Brown A."/>
            <person name="FitzGerald M."/>
            <person name="Lui A."/>
            <person name="Macdonald J.P."/>
            <person name="Priest M."/>
            <person name="Orbach M.J."/>
            <person name="Galgiani J.N."/>
            <person name="Kirkland T.N."/>
            <person name="Cole G.T."/>
            <person name="Birren B.W."/>
            <person name="Henn M.R."/>
            <person name="Taylor J.W."/>
            <person name="Rounsley S.D."/>
        </authorList>
    </citation>
    <scope>NUCLEOTIDE SEQUENCE [LARGE SCALE GENOMIC DNA]</scope>
    <source>
        <strain evidence="2">RMSCC 3488</strain>
    </source>
</reference>